<feature type="compositionally biased region" description="Polar residues" evidence="7">
    <location>
        <begin position="121"/>
        <end position="131"/>
    </location>
</feature>
<dbReference type="InterPro" id="IPR034107">
    <property type="entry name" value="Lsm16_N"/>
</dbReference>
<reference evidence="10" key="1">
    <citation type="submission" date="2021-04" db="EMBL/GenBank/DDBJ databases">
        <authorList>
            <consortium name="Wellcome Sanger Institute Data Sharing"/>
        </authorList>
    </citation>
    <scope>NUCLEOTIDE SEQUENCE [LARGE SCALE GENOMIC DNA]</scope>
</reference>
<dbReference type="SUPFAM" id="SSF64153">
    <property type="entry name" value="YjeF N-terminal domain-like"/>
    <property type="match status" value="1"/>
</dbReference>
<dbReference type="Gene3D" id="2.30.30.100">
    <property type="match status" value="1"/>
</dbReference>
<evidence type="ECO:0000313" key="11">
    <source>
        <dbReference type="Proteomes" id="UP000265040"/>
    </source>
</evidence>
<dbReference type="InParanoid" id="A0A3Q1IPE6"/>
<dbReference type="InterPro" id="IPR025762">
    <property type="entry name" value="DFDF"/>
</dbReference>
<accession>A0A3Q1IPE6</accession>
<dbReference type="FunFam" id="3.40.50.10260:FF:000001">
    <property type="entry name" value="Enhancer of mRNA-decapping protein 3"/>
    <property type="match status" value="1"/>
</dbReference>
<evidence type="ECO:0000256" key="3">
    <source>
        <dbReference type="ARBA" id="ARBA00015797"/>
    </source>
</evidence>
<dbReference type="CDD" id="cd01737">
    <property type="entry name" value="LSm16_N"/>
    <property type="match status" value="1"/>
</dbReference>
<dbReference type="Proteomes" id="UP000265040">
    <property type="component" value="Chromosome 3"/>
</dbReference>
<evidence type="ECO:0000256" key="5">
    <source>
        <dbReference type="ARBA" id="ARBA00022884"/>
    </source>
</evidence>
<dbReference type="PANTHER" id="PTHR13612">
    <property type="entry name" value="ENHANCER OF MRNA-DECAPPING PROTEIN 3"/>
    <property type="match status" value="1"/>
</dbReference>
<feature type="region of interest" description="Disordered" evidence="7">
    <location>
        <begin position="71"/>
        <end position="157"/>
    </location>
</feature>
<evidence type="ECO:0000256" key="2">
    <source>
        <dbReference type="ARBA" id="ARBA00006610"/>
    </source>
</evidence>
<feature type="domain" description="DFDF" evidence="9">
    <location>
        <begin position="155"/>
        <end position="191"/>
    </location>
</feature>
<dbReference type="Pfam" id="PF09532">
    <property type="entry name" value="FDF"/>
    <property type="match status" value="1"/>
</dbReference>
<evidence type="ECO:0000256" key="4">
    <source>
        <dbReference type="ARBA" id="ARBA00022490"/>
    </source>
</evidence>
<dbReference type="InterPro" id="IPR004443">
    <property type="entry name" value="YjeF_N_dom"/>
</dbReference>
<dbReference type="Pfam" id="PF12701">
    <property type="entry name" value="LSM14"/>
    <property type="match status" value="1"/>
</dbReference>
<dbReference type="AlphaFoldDB" id="A0A3Q1IPE6"/>
<name>A0A3Q1IPE6_ANATE</name>
<dbReference type="InterPro" id="IPR019050">
    <property type="entry name" value="FDF_dom"/>
</dbReference>
<dbReference type="PROSITE" id="PS51512">
    <property type="entry name" value="DFDF"/>
    <property type="match status" value="1"/>
</dbReference>
<dbReference type="OrthoDB" id="10030313at2759"/>
<evidence type="ECO:0000259" key="8">
    <source>
        <dbReference type="PROSITE" id="PS51385"/>
    </source>
</evidence>
<evidence type="ECO:0000313" key="10">
    <source>
        <dbReference type="Ensembl" id="ENSATEP00000005946.1"/>
    </source>
</evidence>
<dbReference type="InterPro" id="IPR025609">
    <property type="entry name" value="Lsm14-like_N"/>
</dbReference>
<dbReference type="GeneTree" id="ENSGT00390000016435"/>
<dbReference type="GO" id="GO:0003729">
    <property type="term" value="F:mRNA binding"/>
    <property type="evidence" value="ECO:0007669"/>
    <property type="project" value="InterPro"/>
</dbReference>
<reference evidence="10" key="2">
    <citation type="submission" date="2025-08" db="UniProtKB">
        <authorList>
            <consortium name="Ensembl"/>
        </authorList>
    </citation>
    <scope>IDENTIFICATION</scope>
</reference>
<keyword evidence="11" id="KW-1185">Reference proteome</keyword>
<protein>
    <recommendedName>
        <fullName evidence="3">Enhancer of mRNA-decapping protein 3</fullName>
    </recommendedName>
    <alternativeName>
        <fullName evidence="6">YjeF domain-containing protein 1</fullName>
    </alternativeName>
</protein>
<evidence type="ECO:0000256" key="6">
    <source>
        <dbReference type="ARBA" id="ARBA00032192"/>
    </source>
</evidence>
<dbReference type="OMA" id="YISTGRH"/>
<feature type="compositionally biased region" description="Polar residues" evidence="7">
    <location>
        <begin position="101"/>
        <end position="110"/>
    </location>
</feature>
<dbReference type="PROSITE" id="PS51385">
    <property type="entry name" value="YJEF_N"/>
    <property type="match status" value="1"/>
</dbReference>
<keyword evidence="4" id="KW-0963">Cytoplasm</keyword>
<organism evidence="10 11">
    <name type="scientific">Anabas testudineus</name>
    <name type="common">Climbing perch</name>
    <name type="synonym">Anthias testudineus</name>
    <dbReference type="NCBI Taxonomy" id="64144"/>
    <lineage>
        <taxon>Eukaryota</taxon>
        <taxon>Metazoa</taxon>
        <taxon>Chordata</taxon>
        <taxon>Craniata</taxon>
        <taxon>Vertebrata</taxon>
        <taxon>Euteleostomi</taxon>
        <taxon>Actinopterygii</taxon>
        <taxon>Neopterygii</taxon>
        <taxon>Teleostei</taxon>
        <taxon>Neoteleostei</taxon>
        <taxon>Acanthomorphata</taxon>
        <taxon>Anabantaria</taxon>
        <taxon>Anabantiformes</taxon>
        <taxon>Anabantoidei</taxon>
        <taxon>Anabantidae</taxon>
        <taxon>Anabas</taxon>
    </lineage>
</organism>
<dbReference type="Pfam" id="PF03853">
    <property type="entry name" value="YjeF_N"/>
    <property type="match status" value="1"/>
</dbReference>
<dbReference type="GO" id="GO:0000932">
    <property type="term" value="C:P-body"/>
    <property type="evidence" value="ECO:0007669"/>
    <property type="project" value="UniProtKB-SubCell"/>
</dbReference>
<proteinExistence type="inferred from homology"/>
<feature type="domain" description="YjeF N-terminal" evidence="8">
    <location>
        <begin position="248"/>
        <end position="452"/>
    </location>
</feature>
<dbReference type="Gene3D" id="3.40.50.10260">
    <property type="entry name" value="YjeF N-terminal domain"/>
    <property type="match status" value="1"/>
</dbReference>
<dbReference type="GO" id="GO:0033962">
    <property type="term" value="P:P-body assembly"/>
    <property type="evidence" value="ECO:0007669"/>
    <property type="project" value="TreeGrafter"/>
</dbReference>
<sequence length="473" mass="51659">MATDWLGSVVSINCGLTLGVYQGEVSSVDHVSQTISLRQPYHNGMKCPVPEVTFSAMDIKELKFLDFQNSVNKPSSDQGAATEPRSLSVGRRGQSDRSALPQVTSSSSHACSGPVTILRRASSNSRGSTQAVPKKNSVRNGGAGLPLRSKNDECFGERTDEDLDTDFDFEGNLALFDKAAVFSQIDGTRSHGSRAQHPSTQAEQKPLSYRHDENILEGKPIIYRQIRVPQLGGKEYCTDSGLVVPSIPYELHKRLLAVAERLGLSLERRLETIGVCSSQMALTLLGGPNRLTPKNNHQRPTVVLLCGPHIQGAQGISCGRHLANHEVEVILFLPNFVKMQESVTSEVNLYGRTSSKQVASVQDLPASPVDLVINCLDCHENPLLKEQSWYQSAADWANQNRAPVLSIDPPVSEQHPTIEAKWTLSLGLPLPLPNTDSRVYLCDIGIPKLVFQEVGISYHSPFGCKFVIPLHAA</sequence>
<dbReference type="SMART" id="SM01199">
    <property type="entry name" value="FDF"/>
    <property type="match status" value="1"/>
</dbReference>
<dbReference type="GO" id="GO:0031087">
    <property type="term" value="P:deadenylation-independent decapping of nuclear-transcribed mRNA"/>
    <property type="evidence" value="ECO:0007669"/>
    <property type="project" value="InterPro"/>
</dbReference>
<keyword evidence="5" id="KW-0694">RNA-binding</keyword>
<dbReference type="SMART" id="SM01271">
    <property type="entry name" value="LSM14"/>
    <property type="match status" value="1"/>
</dbReference>
<comment type="subcellular location">
    <subcellularLocation>
        <location evidence="1">Cytoplasm</location>
        <location evidence="1">P-body</location>
    </subcellularLocation>
</comment>
<dbReference type="PANTHER" id="PTHR13612:SF0">
    <property type="entry name" value="ENHANCER OF MRNA-DECAPPING PROTEIN 3"/>
    <property type="match status" value="1"/>
</dbReference>
<evidence type="ECO:0000256" key="1">
    <source>
        <dbReference type="ARBA" id="ARBA00004201"/>
    </source>
</evidence>
<comment type="similarity">
    <text evidence="2">Belongs to the EDC3 family.</text>
</comment>
<dbReference type="FunFam" id="2.30.30.100:FF:000026">
    <property type="entry name" value="Enhancer of mRNA-decapping protein 3"/>
    <property type="match status" value="1"/>
</dbReference>
<dbReference type="Ensembl" id="ENSATET00000006045.3">
    <property type="protein sequence ID" value="ENSATEP00000005946.1"/>
    <property type="gene ID" value="ENSATEG00000004205.3"/>
</dbReference>
<dbReference type="STRING" id="64144.ENSATEP00000005953"/>
<dbReference type="InterPro" id="IPR036652">
    <property type="entry name" value="YjeF_N_dom_sf"/>
</dbReference>
<reference evidence="10" key="3">
    <citation type="submission" date="2025-09" db="UniProtKB">
        <authorList>
            <consortium name="Ensembl"/>
        </authorList>
    </citation>
    <scope>IDENTIFICATION</scope>
</reference>
<gene>
    <name evidence="10" type="primary">EDC3</name>
</gene>
<evidence type="ECO:0000256" key="7">
    <source>
        <dbReference type="SAM" id="MobiDB-lite"/>
    </source>
</evidence>
<evidence type="ECO:0000259" key="9">
    <source>
        <dbReference type="PROSITE" id="PS51512"/>
    </source>
</evidence>